<evidence type="ECO:0000313" key="7">
    <source>
        <dbReference type="EMBL" id="MEA5518360.1"/>
    </source>
</evidence>
<feature type="domain" description="Globin" evidence="6">
    <location>
        <begin position="181"/>
        <end position="317"/>
    </location>
</feature>
<keyword evidence="2" id="KW-0561">Oxygen transport</keyword>
<keyword evidence="3" id="KW-0479">Metal-binding</keyword>
<dbReference type="SUPFAM" id="SSF46458">
    <property type="entry name" value="Globin-like"/>
    <property type="match status" value="3"/>
</dbReference>
<accession>A0ABU5TTX6</accession>
<dbReference type="Pfam" id="PF00042">
    <property type="entry name" value="Globin"/>
    <property type="match status" value="3"/>
</dbReference>
<dbReference type="CDD" id="cd12131">
    <property type="entry name" value="HGbI-like"/>
    <property type="match status" value="3"/>
</dbReference>
<dbReference type="Gene3D" id="1.10.490.10">
    <property type="entry name" value="Globins"/>
    <property type="match status" value="3"/>
</dbReference>
<dbReference type="Gene3D" id="2.160.20.80">
    <property type="entry name" value="E3 ubiquitin-protein ligase SopA"/>
    <property type="match status" value="1"/>
</dbReference>
<evidence type="ECO:0000256" key="5">
    <source>
        <dbReference type="SAM" id="Phobius"/>
    </source>
</evidence>
<dbReference type="Pfam" id="PF00805">
    <property type="entry name" value="Pentapeptide"/>
    <property type="match status" value="3"/>
</dbReference>
<feature type="transmembrane region" description="Helical" evidence="5">
    <location>
        <begin position="555"/>
        <end position="578"/>
    </location>
</feature>
<gene>
    <name evidence="7" type="ORF">VB854_05300</name>
</gene>
<feature type="domain" description="Globin" evidence="6">
    <location>
        <begin position="356"/>
        <end position="492"/>
    </location>
</feature>
<dbReference type="EMBL" id="JAYGHT010000009">
    <property type="protein sequence ID" value="MEA5518360.1"/>
    <property type="molecule type" value="Genomic_DNA"/>
</dbReference>
<name>A0ABU5TTX6_9CYAN</name>
<dbReference type="PANTHER" id="PTHR43396:SF3">
    <property type="entry name" value="FLAVOHEMOPROTEIN"/>
    <property type="match status" value="1"/>
</dbReference>
<dbReference type="InterPro" id="IPR012292">
    <property type="entry name" value="Globin/Proto"/>
</dbReference>
<dbReference type="RefSeq" id="WP_323306786.1">
    <property type="nucleotide sequence ID" value="NZ_JAYGHT010000009.1"/>
</dbReference>
<protein>
    <submittedName>
        <fullName evidence="7">Globin domain-containing protein</fullName>
    </submittedName>
</protein>
<keyword evidence="8" id="KW-1185">Reference proteome</keyword>
<dbReference type="Proteomes" id="UP001301728">
    <property type="component" value="Unassembled WGS sequence"/>
</dbReference>
<dbReference type="PROSITE" id="PS01033">
    <property type="entry name" value="GLOBIN"/>
    <property type="match status" value="3"/>
</dbReference>
<keyword evidence="2" id="KW-0813">Transport</keyword>
<evidence type="ECO:0000256" key="2">
    <source>
        <dbReference type="ARBA" id="ARBA00022621"/>
    </source>
</evidence>
<evidence type="ECO:0000256" key="4">
    <source>
        <dbReference type="ARBA" id="ARBA00023004"/>
    </source>
</evidence>
<organism evidence="7 8">
    <name type="scientific">Limnoraphis robusta CCNP1315</name>
    <dbReference type="NCBI Taxonomy" id="3110306"/>
    <lineage>
        <taxon>Bacteria</taxon>
        <taxon>Bacillati</taxon>
        <taxon>Cyanobacteriota</taxon>
        <taxon>Cyanophyceae</taxon>
        <taxon>Oscillatoriophycideae</taxon>
        <taxon>Oscillatoriales</taxon>
        <taxon>Sirenicapillariaceae</taxon>
        <taxon>Limnoraphis</taxon>
    </lineage>
</organism>
<keyword evidence="5" id="KW-0812">Transmembrane</keyword>
<evidence type="ECO:0000313" key="8">
    <source>
        <dbReference type="Proteomes" id="UP001301728"/>
    </source>
</evidence>
<proteinExistence type="predicted"/>
<evidence type="ECO:0000259" key="6">
    <source>
        <dbReference type="PROSITE" id="PS01033"/>
    </source>
</evidence>
<dbReference type="InterPro" id="IPR000971">
    <property type="entry name" value="Globin"/>
</dbReference>
<keyword evidence="5" id="KW-1133">Transmembrane helix</keyword>
<dbReference type="InterPro" id="IPR009050">
    <property type="entry name" value="Globin-like_sf"/>
</dbReference>
<evidence type="ECO:0000256" key="1">
    <source>
        <dbReference type="ARBA" id="ARBA00022617"/>
    </source>
</evidence>
<dbReference type="InterPro" id="IPR001646">
    <property type="entry name" value="5peptide_repeat"/>
</dbReference>
<feature type="domain" description="Globin" evidence="6">
    <location>
        <begin position="4"/>
        <end position="142"/>
    </location>
</feature>
<keyword evidence="1" id="KW-0349">Heme</keyword>
<keyword evidence="4" id="KW-0408">Iron</keyword>
<evidence type="ECO:0000256" key="3">
    <source>
        <dbReference type="ARBA" id="ARBA00022723"/>
    </source>
</evidence>
<keyword evidence="5" id="KW-0472">Membrane</keyword>
<comment type="caution">
    <text evidence="7">The sequence shown here is derived from an EMBL/GenBank/DDBJ whole genome shotgun (WGS) entry which is preliminary data.</text>
</comment>
<dbReference type="PANTHER" id="PTHR43396">
    <property type="entry name" value="FLAVOHEMOPROTEIN"/>
    <property type="match status" value="1"/>
</dbReference>
<dbReference type="SUPFAM" id="SSF141571">
    <property type="entry name" value="Pentapeptide repeat-like"/>
    <property type="match status" value="1"/>
</dbReference>
<feature type="transmembrane region" description="Helical" evidence="5">
    <location>
        <begin position="590"/>
        <end position="607"/>
    </location>
</feature>
<reference evidence="7 8" key="1">
    <citation type="submission" date="2023-12" db="EMBL/GenBank/DDBJ databases">
        <title>Baltic Sea Cyanobacteria.</title>
        <authorList>
            <person name="Delbaje E."/>
            <person name="Fewer D.P."/>
            <person name="Shishido T.K."/>
        </authorList>
    </citation>
    <scope>NUCLEOTIDE SEQUENCE [LARGE SCALE GENOMIC DNA]</scope>
    <source>
        <strain evidence="7 8">CCNP 1315</strain>
    </source>
</reference>
<sequence length="793" mass="87812">MSLARSPDELKRIELVENSFEKIKPQANEFVASFYKNLFEAHPEAQPLFKKTDMSKQGQKLLNSLVLLVENIRQPDVLKPVLKDLGARHKGYGTLPEYYPAVGSALLTTFAQYLQEKWTAETQQAWLETYQVITEIMLEGAGATVQPETVKLIVSTPVEKVVVYLEKPEVKAKIEAVPAVQISEQSRIELVESSFEKIKPQANEFVASFYKNLFEAHPEAQPLFKKTDMSKQGQKLLNSLVLLVENIRQPDVLKPVLKDLGARHKGYGTLPEYYPAVGSALLTTFAQYLQEKWTAETQQAWLETYQVITEIMLEGAGATVQPETVKLIVSTPVEKVVVYLEKPEVKPQIVAGTAVQLSEQSRIELVESSFEKIKPEANEFVASFYENLFKANPETEPLFDKTDIKKQHKKLLNSLVLLVENIRQPDVLKPVLKDLGARHKGYGTLPEYYPAVGQALLTTFAQYLKEDWTAETEQAWVETYEVITQLMLEGATQVSAAAEMKQQTEPATEPGKKQSKSVLKGLNFTGGFNPKKRLSESYQSIHEKVKAFLNKLLNIFWELPTGVVAGGSALALIAFILLVEENEDSILAKMLGQVETISLLIALVLYIKEIPERRKESHYQAWSTIDAAKGVKVSYARMMALQDLNEDGIPLRGLDAVDADLTAINLPKADLSSSNLTKAILKEANLSRANFDKALLARADLSGANLSHANFSFAKLSYANLSLANLNHANLICADLRNGQMSGADLQGAQLSGANLDGAYLTGANLQGANVSEFDLRGAYLKGAIMPDGSKHP</sequence>